<name>A0ABN1Z149_9ACTN</name>
<dbReference type="InterPro" id="IPR023296">
    <property type="entry name" value="Glyco_hydro_beta-prop_sf"/>
</dbReference>
<dbReference type="EMBL" id="BAAAIZ010000053">
    <property type="protein sequence ID" value="GAA1427136.1"/>
    <property type="molecule type" value="Genomic_DNA"/>
</dbReference>
<evidence type="ECO:0000256" key="1">
    <source>
        <dbReference type="SAM" id="Phobius"/>
    </source>
</evidence>
<sequence>MSDDVVRVRQRTGTGIGLVLALILGAVLVSGLPEDDGRPDGDGDCAPRTVASWTADDGLTGEFARYGDDAARADDWTGGDGTHSVRLPDGRLLWLFSDTYLGRVHRPPNPVGEAYAWRDTTAPLVRNSGVLMRDGRLEGTLPAPLFPDPAPDQWRWPVAARVEPRSPGSDDQVVRVLLWVRTAGQDPWVYGVPTATEVATLSLPDLRVESIVKVLGQEQVADFSRRVLFGTTLLEKDGWTYVFGGDDGRPAARPASHAYVARVPEGRLADPSAWEYWNGPAWQSRARPRPVLGDGRRTGVGSAFSVVRDDGTYVLFTMAAGAKGLTTVASYWACSPTGPWHGPSAEFAPALPQQGTAAYNPQTHPELGGDGRLVLSYDVNWLESAGAAVMLSRNVSLYRPRFVTIRLGADR</sequence>
<protein>
    <recommendedName>
        <fullName evidence="2">DUF4185 domain-containing protein</fullName>
    </recommendedName>
</protein>
<evidence type="ECO:0000313" key="4">
    <source>
        <dbReference type="Proteomes" id="UP001500973"/>
    </source>
</evidence>
<dbReference type="Pfam" id="PF13810">
    <property type="entry name" value="DUF4185"/>
    <property type="match status" value="1"/>
</dbReference>
<keyword evidence="1" id="KW-0472">Membrane</keyword>
<evidence type="ECO:0000313" key="3">
    <source>
        <dbReference type="EMBL" id="GAA1427136.1"/>
    </source>
</evidence>
<dbReference type="RefSeq" id="WP_344014276.1">
    <property type="nucleotide sequence ID" value="NZ_BAAAIZ010000053.1"/>
</dbReference>
<feature type="transmembrane region" description="Helical" evidence="1">
    <location>
        <begin position="12"/>
        <end position="32"/>
    </location>
</feature>
<evidence type="ECO:0000259" key="2">
    <source>
        <dbReference type="Pfam" id="PF13810"/>
    </source>
</evidence>
<reference evidence="3 4" key="1">
    <citation type="journal article" date="2019" name="Int. J. Syst. Evol. Microbiol.">
        <title>The Global Catalogue of Microorganisms (GCM) 10K type strain sequencing project: providing services to taxonomists for standard genome sequencing and annotation.</title>
        <authorList>
            <consortium name="The Broad Institute Genomics Platform"/>
            <consortium name="The Broad Institute Genome Sequencing Center for Infectious Disease"/>
            <person name="Wu L."/>
            <person name="Ma J."/>
        </authorList>
    </citation>
    <scope>NUCLEOTIDE SEQUENCE [LARGE SCALE GENOMIC DNA]</scope>
    <source>
        <strain evidence="3 4">JCM 11756</strain>
    </source>
</reference>
<feature type="domain" description="DUF4185" evidence="2">
    <location>
        <begin position="231"/>
        <end position="367"/>
    </location>
</feature>
<organism evidence="3 4">
    <name type="scientific">Streptomyces thermospinosisporus</name>
    <dbReference type="NCBI Taxonomy" id="161482"/>
    <lineage>
        <taxon>Bacteria</taxon>
        <taxon>Bacillati</taxon>
        <taxon>Actinomycetota</taxon>
        <taxon>Actinomycetes</taxon>
        <taxon>Kitasatosporales</taxon>
        <taxon>Streptomycetaceae</taxon>
        <taxon>Streptomyces</taxon>
    </lineage>
</organism>
<keyword evidence="1" id="KW-0812">Transmembrane</keyword>
<gene>
    <name evidence="3" type="ORF">GCM10009601_37780</name>
</gene>
<accession>A0ABN1Z149</accession>
<comment type="caution">
    <text evidence="3">The sequence shown here is derived from an EMBL/GenBank/DDBJ whole genome shotgun (WGS) entry which is preliminary data.</text>
</comment>
<keyword evidence="1" id="KW-1133">Transmembrane helix</keyword>
<dbReference type="Proteomes" id="UP001500973">
    <property type="component" value="Unassembled WGS sequence"/>
</dbReference>
<proteinExistence type="predicted"/>
<dbReference type="Gene3D" id="2.115.10.20">
    <property type="entry name" value="Glycosyl hydrolase domain, family 43"/>
    <property type="match status" value="1"/>
</dbReference>
<keyword evidence="4" id="KW-1185">Reference proteome</keyword>
<dbReference type="InterPro" id="IPR025442">
    <property type="entry name" value="DUF4185"/>
</dbReference>